<dbReference type="Proteomes" id="UP000754883">
    <property type="component" value="Unassembled WGS sequence"/>
</dbReference>
<reference evidence="3" key="1">
    <citation type="submission" date="2019-06" db="EMBL/GenBank/DDBJ databases">
        <authorList>
            <person name="Broberg M."/>
        </authorList>
    </citation>
    <scope>NUCLEOTIDE SEQUENCE [LARGE SCALE GENOMIC DNA]</scope>
</reference>
<dbReference type="EMBL" id="CABFNO020001479">
    <property type="protein sequence ID" value="CAG9991233.1"/>
    <property type="molecule type" value="Genomic_DNA"/>
</dbReference>
<feature type="region of interest" description="Disordered" evidence="1">
    <location>
        <begin position="93"/>
        <end position="171"/>
    </location>
</feature>
<feature type="compositionally biased region" description="Polar residues" evidence="1">
    <location>
        <begin position="150"/>
        <end position="166"/>
    </location>
</feature>
<comment type="caution">
    <text evidence="2">The sequence shown here is derived from an EMBL/GenBank/DDBJ whole genome shotgun (WGS) entry which is preliminary data.</text>
</comment>
<evidence type="ECO:0000256" key="1">
    <source>
        <dbReference type="SAM" id="MobiDB-lite"/>
    </source>
</evidence>
<evidence type="ECO:0000313" key="3">
    <source>
        <dbReference type="Proteomes" id="UP000754883"/>
    </source>
</evidence>
<sequence length="243" mass="26889">MRGSKRLAWCFTIPHWSSAAPPSKGLADFQGPAPEETATHFCPSPVPFNCKIIECIIRRWHAYHGKPHGDGYRKGSPSFPETINIGYHYNYPISPPSSPRSSPPPGYKDASSQVPAKHDHGPPEHPPGISEEKLWCSSSTCDSDRASDTGKPTQEVQGESATTLPVTTAPGDEMNLKIPNLVISIREQSKALSKILAEDQGRDESEKYCEHIKDATDCYISTVEDVLEHVRRAEKSQWKDLEV</sequence>
<gene>
    <name evidence="2" type="ORF">CBYS24578_00006082</name>
</gene>
<organism evidence="2 3">
    <name type="scientific">Clonostachys byssicola</name>
    <dbReference type="NCBI Taxonomy" id="160290"/>
    <lineage>
        <taxon>Eukaryota</taxon>
        <taxon>Fungi</taxon>
        <taxon>Dikarya</taxon>
        <taxon>Ascomycota</taxon>
        <taxon>Pezizomycotina</taxon>
        <taxon>Sordariomycetes</taxon>
        <taxon>Hypocreomycetidae</taxon>
        <taxon>Hypocreales</taxon>
        <taxon>Bionectriaceae</taxon>
        <taxon>Clonostachys</taxon>
    </lineage>
</organism>
<dbReference type="AlphaFoldDB" id="A0A9N9UHY4"/>
<reference evidence="2 3" key="2">
    <citation type="submission" date="2021-10" db="EMBL/GenBank/DDBJ databases">
        <authorList>
            <person name="Piombo E."/>
        </authorList>
    </citation>
    <scope>NUCLEOTIDE SEQUENCE [LARGE SCALE GENOMIC DNA]</scope>
</reference>
<proteinExistence type="predicted"/>
<accession>A0A9N9UHY4</accession>
<name>A0A9N9UHY4_9HYPO</name>
<feature type="compositionally biased region" description="Pro residues" evidence="1">
    <location>
        <begin position="93"/>
        <end position="106"/>
    </location>
</feature>
<protein>
    <submittedName>
        <fullName evidence="2">Uncharacterized protein</fullName>
    </submittedName>
</protein>
<dbReference type="OrthoDB" id="5148035at2759"/>
<keyword evidence="3" id="KW-1185">Reference proteome</keyword>
<evidence type="ECO:0000313" key="2">
    <source>
        <dbReference type="EMBL" id="CAG9991233.1"/>
    </source>
</evidence>